<feature type="domain" description="TRAFD1/XAF1 zinc finger" evidence="5">
    <location>
        <begin position="233"/>
        <end position="264"/>
    </location>
</feature>
<dbReference type="PANTHER" id="PTHR16295:SF10">
    <property type="entry name" value="EXPRESSED PROTEIN"/>
    <property type="match status" value="1"/>
</dbReference>
<dbReference type="InterPro" id="IPR013083">
    <property type="entry name" value="Znf_RING/FYVE/PHD"/>
</dbReference>
<evidence type="ECO:0000313" key="6">
    <source>
        <dbReference type="EMBL" id="CAG9814888.1"/>
    </source>
</evidence>
<dbReference type="OrthoDB" id="193703at2759"/>
<dbReference type="GO" id="GO:0008270">
    <property type="term" value="F:zinc ion binding"/>
    <property type="evidence" value="ECO:0007669"/>
    <property type="project" value="UniProtKB-KW"/>
</dbReference>
<dbReference type="GO" id="GO:0005739">
    <property type="term" value="C:mitochondrion"/>
    <property type="evidence" value="ECO:0007669"/>
    <property type="project" value="TreeGrafter"/>
</dbReference>
<evidence type="ECO:0000256" key="3">
    <source>
        <dbReference type="ARBA" id="ARBA00022833"/>
    </source>
</evidence>
<name>A0A9N9SA84_PHACE</name>
<dbReference type="InterPro" id="IPR049439">
    <property type="entry name" value="TRAFD1-XIAF1_Znf"/>
</dbReference>
<reference evidence="6" key="1">
    <citation type="submission" date="2022-01" db="EMBL/GenBank/DDBJ databases">
        <authorList>
            <person name="King R."/>
        </authorList>
    </citation>
    <scope>NUCLEOTIDE SEQUENCE</scope>
</reference>
<keyword evidence="1" id="KW-0479">Metal-binding</keyword>
<dbReference type="Proteomes" id="UP001153737">
    <property type="component" value="Chromosome 11"/>
</dbReference>
<sequence>MNFFKMERNQEYQDTERFMKFDPEFKKSLEETTSTTNMDNSVEHEICNNCKKEIPQTNYVMHTMHCARNITLCKTCREPIPKSEYEKHENSCKKPTVNKKPIIPPTTLEKSSYFQTRKAVEDKKVEARKERYLQKMDRLVDSGYSFKENSTRKTDQEFAGKSAYSSNNSFDSRSVHQNGLSNTSMKEVKMDSALKKEQEQGAAAAALPPMKKPQPKPTGLLACRYCELELPKLELEDHENYCGTRTDKCLECGELVMYKNKQVHLDSNHGFVKLKDEPGPRPSWDSSTERTGSTSSDYTRRRPPMLRSFTDFDYDPMPYLPSTYQPSGGAKKKEGESYKEISRRLDCKTEYIRNLLHDSAGITVPLRRSGTLPRNHFNHTKGPAPQPPASRRRNPPTELVIPCEFCAVPVPHDELIQHETGCRPDLARFNPRRRSPEPDDYFIAPQPSSPEVELPCEFCGDMIPASQLLGHQVRCS</sequence>
<protein>
    <recommendedName>
        <fullName evidence="5">TRAFD1/XAF1 zinc finger domain-containing protein</fullName>
    </recommendedName>
</protein>
<feature type="region of interest" description="Disordered" evidence="4">
    <location>
        <begin position="366"/>
        <end position="395"/>
    </location>
</feature>
<dbReference type="Gene3D" id="3.30.40.10">
    <property type="entry name" value="Zinc/RING finger domain, C3HC4 (zinc finger)"/>
    <property type="match status" value="1"/>
</dbReference>
<dbReference type="Pfam" id="PF21366">
    <property type="entry name" value="TRAFD1-XIAF1_ZnF"/>
    <property type="match status" value="1"/>
</dbReference>
<evidence type="ECO:0000313" key="7">
    <source>
        <dbReference type="Proteomes" id="UP001153737"/>
    </source>
</evidence>
<evidence type="ECO:0000256" key="4">
    <source>
        <dbReference type="SAM" id="MobiDB-lite"/>
    </source>
</evidence>
<reference evidence="6" key="2">
    <citation type="submission" date="2022-10" db="EMBL/GenBank/DDBJ databases">
        <authorList>
            <consortium name="ENA_rothamsted_submissions"/>
            <consortium name="culmorum"/>
            <person name="King R."/>
        </authorList>
    </citation>
    <scope>NUCLEOTIDE SEQUENCE</scope>
</reference>
<keyword evidence="3" id="KW-0862">Zinc</keyword>
<feature type="region of interest" description="Disordered" evidence="4">
    <location>
        <begin position="147"/>
        <end position="188"/>
    </location>
</feature>
<evidence type="ECO:0000256" key="1">
    <source>
        <dbReference type="ARBA" id="ARBA00022723"/>
    </source>
</evidence>
<evidence type="ECO:0000259" key="5">
    <source>
        <dbReference type="Pfam" id="PF21366"/>
    </source>
</evidence>
<proteinExistence type="predicted"/>
<feature type="compositionally biased region" description="Polar residues" evidence="4">
    <location>
        <begin position="284"/>
        <end position="297"/>
    </location>
</feature>
<keyword evidence="2" id="KW-0863">Zinc-finger</keyword>
<feature type="compositionally biased region" description="Polar residues" evidence="4">
    <location>
        <begin position="163"/>
        <end position="185"/>
    </location>
</feature>
<dbReference type="PANTHER" id="PTHR16295">
    <property type="entry name" value="TRAF-TYPE ZINC FINGER PROTEIN-RELATED"/>
    <property type="match status" value="1"/>
</dbReference>
<evidence type="ECO:0000256" key="2">
    <source>
        <dbReference type="ARBA" id="ARBA00022771"/>
    </source>
</evidence>
<gene>
    <name evidence="6" type="ORF">PHAECO_LOCUS2745</name>
</gene>
<dbReference type="InterPro" id="IPR051986">
    <property type="entry name" value="Innate_Immune_Apopt_Reg"/>
</dbReference>
<keyword evidence="7" id="KW-1185">Reference proteome</keyword>
<feature type="region of interest" description="Disordered" evidence="4">
    <location>
        <begin position="271"/>
        <end position="307"/>
    </location>
</feature>
<accession>A0A9N9SA84</accession>
<dbReference type="EMBL" id="OU896717">
    <property type="protein sequence ID" value="CAG9814888.1"/>
    <property type="molecule type" value="Genomic_DNA"/>
</dbReference>
<dbReference type="AlphaFoldDB" id="A0A9N9SA84"/>
<feature type="compositionally biased region" description="Basic and acidic residues" evidence="4">
    <location>
        <begin position="149"/>
        <end position="158"/>
    </location>
</feature>
<organism evidence="6 7">
    <name type="scientific">Phaedon cochleariae</name>
    <name type="common">Mustard beetle</name>
    <dbReference type="NCBI Taxonomy" id="80249"/>
    <lineage>
        <taxon>Eukaryota</taxon>
        <taxon>Metazoa</taxon>
        <taxon>Ecdysozoa</taxon>
        <taxon>Arthropoda</taxon>
        <taxon>Hexapoda</taxon>
        <taxon>Insecta</taxon>
        <taxon>Pterygota</taxon>
        <taxon>Neoptera</taxon>
        <taxon>Endopterygota</taxon>
        <taxon>Coleoptera</taxon>
        <taxon>Polyphaga</taxon>
        <taxon>Cucujiformia</taxon>
        <taxon>Chrysomeloidea</taxon>
        <taxon>Chrysomelidae</taxon>
        <taxon>Chrysomelinae</taxon>
        <taxon>Chrysomelini</taxon>
        <taxon>Phaedon</taxon>
    </lineage>
</organism>